<dbReference type="GO" id="GO:0004425">
    <property type="term" value="F:indole-3-glycerol-phosphate synthase activity"/>
    <property type="evidence" value="ECO:0007669"/>
    <property type="project" value="UniProtKB-EC"/>
</dbReference>
<name>A0A2P2J4U2_RHIMU</name>
<comment type="catalytic activity">
    <reaction evidence="1">
        <text>1-(2-carboxyphenylamino)-1-deoxy-D-ribulose 5-phosphate + H(+) = (1S,2R)-1-C-(indol-3-yl)glycerol 3-phosphate + CO2 + H2O</text>
        <dbReference type="Rhea" id="RHEA:23476"/>
        <dbReference type="ChEBI" id="CHEBI:15377"/>
        <dbReference type="ChEBI" id="CHEBI:15378"/>
        <dbReference type="ChEBI" id="CHEBI:16526"/>
        <dbReference type="ChEBI" id="CHEBI:58613"/>
        <dbReference type="ChEBI" id="CHEBI:58866"/>
        <dbReference type="EC" id="4.1.1.48"/>
    </reaction>
</comment>
<dbReference type="Gene3D" id="3.20.20.70">
    <property type="entry name" value="Aldolase class I"/>
    <property type="match status" value="1"/>
</dbReference>
<sequence length="399" mass="43860">MEGLMSLKSTPRVSFRVAPSLCHRPNFSVRPSMNPPAGNRNHVFVTSVRAEQPATRTKSATVSMAAGGDGESAALKAKEWEVDMLREEIATSQGIRIRRRPPTGPPLHYVGPFEFRIQNEGNTPRSILEQIIWHKDMEVSQLKERRPLSVLKETLENAPPTRDFIGALKEASRRTGLPGLIAEVKKASPSRGILREDFDPVEIARAYEKGGAACLSVLADEKFFKGSFENLEAIRNAGVKCPLLCKEFIIDAWQIYQARIKGADAILLIAAVLPDLDIRYMIKICKMLGLAALVEVHDEREMDRVLGIEGVELIGINNRNLETFEVDIGNTKKLLQGERGQLISQRGIIVVGESGLFTPDDIAYVQEAGVKAVLVGESIVKQSDPGKGITGLFGKDISI</sequence>
<dbReference type="SUPFAM" id="SSF51366">
    <property type="entry name" value="Ribulose-phoshate binding barrel"/>
    <property type="match status" value="1"/>
</dbReference>
<keyword evidence="4" id="KW-0028">Amino-acid biosynthesis</keyword>
<dbReference type="GO" id="GO:0000162">
    <property type="term" value="P:L-tryptophan biosynthetic process"/>
    <property type="evidence" value="ECO:0007669"/>
    <property type="project" value="UniProtKB-UniPathway"/>
</dbReference>
<keyword evidence="8" id="KW-0456">Lyase</keyword>
<evidence type="ECO:0000256" key="1">
    <source>
        <dbReference type="ARBA" id="ARBA00001633"/>
    </source>
</evidence>
<organism evidence="10">
    <name type="scientific">Rhizophora mucronata</name>
    <name type="common">Asiatic mangrove</name>
    <dbReference type="NCBI Taxonomy" id="61149"/>
    <lineage>
        <taxon>Eukaryota</taxon>
        <taxon>Viridiplantae</taxon>
        <taxon>Streptophyta</taxon>
        <taxon>Embryophyta</taxon>
        <taxon>Tracheophyta</taxon>
        <taxon>Spermatophyta</taxon>
        <taxon>Magnoliopsida</taxon>
        <taxon>eudicotyledons</taxon>
        <taxon>Gunneridae</taxon>
        <taxon>Pentapetalae</taxon>
        <taxon>rosids</taxon>
        <taxon>fabids</taxon>
        <taxon>Malpighiales</taxon>
        <taxon>Rhizophoraceae</taxon>
        <taxon>Rhizophora</taxon>
    </lineage>
</organism>
<comment type="pathway">
    <text evidence="2">Amino-acid biosynthesis; L-tryptophan biosynthesis; L-tryptophan from chorismate: step 4/5.</text>
</comment>
<dbReference type="CDD" id="cd00331">
    <property type="entry name" value="IGPS"/>
    <property type="match status" value="1"/>
</dbReference>
<dbReference type="FunFam" id="3.20.20.70:FF:000146">
    <property type="entry name" value="Indole-3-glycerol phosphate synthase chloroplastic"/>
    <property type="match status" value="1"/>
</dbReference>
<dbReference type="Pfam" id="PF00218">
    <property type="entry name" value="IGPS"/>
    <property type="match status" value="1"/>
</dbReference>
<dbReference type="InterPro" id="IPR013785">
    <property type="entry name" value="Aldolase_TIM"/>
</dbReference>
<keyword evidence="7" id="KW-0057">Aromatic amino acid biosynthesis</keyword>
<evidence type="ECO:0000256" key="8">
    <source>
        <dbReference type="ARBA" id="ARBA00023239"/>
    </source>
</evidence>
<reference evidence="10" key="1">
    <citation type="submission" date="2018-02" db="EMBL/GenBank/DDBJ databases">
        <title>Rhizophora mucronata_Transcriptome.</title>
        <authorList>
            <person name="Meera S.P."/>
            <person name="Sreeshan A."/>
            <person name="Augustine A."/>
        </authorList>
    </citation>
    <scope>NUCLEOTIDE SEQUENCE</scope>
    <source>
        <tissue evidence="10">Leaf</tissue>
    </source>
</reference>
<dbReference type="AlphaFoldDB" id="A0A2P2J4U2"/>
<feature type="domain" description="Indole-3-glycerol phosphate synthase" evidence="9">
    <location>
        <begin position="128"/>
        <end position="389"/>
    </location>
</feature>
<dbReference type="EC" id="4.1.1.48" evidence="3"/>
<evidence type="ECO:0000313" key="10">
    <source>
        <dbReference type="EMBL" id="MBW88480.1"/>
    </source>
</evidence>
<dbReference type="PROSITE" id="PS00614">
    <property type="entry name" value="IGPS"/>
    <property type="match status" value="1"/>
</dbReference>
<evidence type="ECO:0000256" key="6">
    <source>
        <dbReference type="ARBA" id="ARBA00022822"/>
    </source>
</evidence>
<dbReference type="GO" id="GO:0004640">
    <property type="term" value="F:phosphoribosylanthranilate isomerase activity"/>
    <property type="evidence" value="ECO:0007669"/>
    <property type="project" value="TreeGrafter"/>
</dbReference>
<dbReference type="NCBIfam" id="NF001377">
    <property type="entry name" value="PRK00278.2-4"/>
    <property type="match status" value="1"/>
</dbReference>
<dbReference type="PANTHER" id="PTHR22854">
    <property type="entry name" value="TRYPTOPHAN BIOSYNTHESIS PROTEIN"/>
    <property type="match status" value="1"/>
</dbReference>
<proteinExistence type="inferred from homology"/>
<evidence type="ECO:0000259" key="9">
    <source>
        <dbReference type="Pfam" id="PF00218"/>
    </source>
</evidence>
<dbReference type="InterPro" id="IPR011060">
    <property type="entry name" value="RibuloseP-bd_barrel"/>
</dbReference>
<dbReference type="UniPathway" id="UPA00035">
    <property type="reaction ID" value="UER00043"/>
</dbReference>
<evidence type="ECO:0000256" key="4">
    <source>
        <dbReference type="ARBA" id="ARBA00022605"/>
    </source>
</evidence>
<evidence type="ECO:0000256" key="5">
    <source>
        <dbReference type="ARBA" id="ARBA00022793"/>
    </source>
</evidence>
<dbReference type="EMBL" id="GGEC01007997">
    <property type="protein sequence ID" value="MBW88480.1"/>
    <property type="molecule type" value="Transcribed_RNA"/>
</dbReference>
<dbReference type="NCBIfam" id="NF001372">
    <property type="entry name" value="PRK00278.1-4"/>
    <property type="match status" value="1"/>
</dbReference>
<evidence type="ECO:0000256" key="7">
    <source>
        <dbReference type="ARBA" id="ARBA00023141"/>
    </source>
</evidence>
<keyword evidence="5" id="KW-0210">Decarboxylase</keyword>
<dbReference type="HAMAP" id="MF_00134_B">
    <property type="entry name" value="IGPS_B"/>
    <property type="match status" value="1"/>
</dbReference>
<protein>
    <recommendedName>
        <fullName evidence="3">indole-3-glycerol-phosphate synthase</fullName>
        <ecNumber evidence="3">4.1.1.48</ecNumber>
    </recommendedName>
</protein>
<keyword evidence="6" id="KW-0822">Tryptophan biosynthesis</keyword>
<evidence type="ECO:0000256" key="2">
    <source>
        <dbReference type="ARBA" id="ARBA00004696"/>
    </source>
</evidence>
<dbReference type="InterPro" id="IPR001468">
    <property type="entry name" value="Indole-3-GlycerolPSynthase_CS"/>
</dbReference>
<dbReference type="InterPro" id="IPR045186">
    <property type="entry name" value="Indole-3-glycerol_P_synth"/>
</dbReference>
<dbReference type="PANTHER" id="PTHR22854:SF2">
    <property type="entry name" value="INDOLE-3-GLYCEROL-PHOSPHATE SYNTHASE"/>
    <property type="match status" value="1"/>
</dbReference>
<accession>A0A2P2J4U2</accession>
<evidence type="ECO:0000256" key="3">
    <source>
        <dbReference type="ARBA" id="ARBA00012362"/>
    </source>
</evidence>
<dbReference type="InterPro" id="IPR013798">
    <property type="entry name" value="Indole-3-glycerol_P_synth_dom"/>
</dbReference>